<evidence type="ECO:0000256" key="4">
    <source>
        <dbReference type="ARBA" id="ARBA00022833"/>
    </source>
</evidence>
<keyword evidence="4" id="KW-0862">Zinc</keyword>
<feature type="domain" description="C2HC/C3H-type" evidence="7">
    <location>
        <begin position="259"/>
        <end position="288"/>
    </location>
</feature>
<keyword evidence="9" id="KW-1185">Reference proteome</keyword>
<evidence type="ECO:0000259" key="7">
    <source>
        <dbReference type="PROSITE" id="PS52027"/>
    </source>
</evidence>
<gene>
    <name evidence="8" type="ORF">PPRIM_AZ9-3.1.T0770178</name>
</gene>
<feature type="region of interest" description="Disordered" evidence="6">
    <location>
        <begin position="192"/>
        <end position="227"/>
    </location>
</feature>
<reference evidence="8" key="1">
    <citation type="submission" date="2021-01" db="EMBL/GenBank/DDBJ databases">
        <authorList>
            <consortium name="Genoscope - CEA"/>
            <person name="William W."/>
        </authorList>
    </citation>
    <scope>NUCLEOTIDE SEQUENCE</scope>
</reference>
<feature type="compositionally biased region" description="Low complexity" evidence="6">
    <location>
        <begin position="315"/>
        <end position="354"/>
    </location>
</feature>
<feature type="compositionally biased region" description="Low complexity" evidence="6">
    <location>
        <begin position="192"/>
        <end position="204"/>
    </location>
</feature>
<feature type="compositionally biased region" description="Pro residues" evidence="6">
    <location>
        <begin position="355"/>
        <end position="364"/>
    </location>
</feature>
<dbReference type="GO" id="GO:0008270">
    <property type="term" value="F:zinc ion binding"/>
    <property type="evidence" value="ECO:0007669"/>
    <property type="project" value="UniProtKB-KW"/>
</dbReference>
<protein>
    <recommendedName>
        <fullName evidence="7">C2HC/C3H-type domain-containing protein</fullName>
    </recommendedName>
</protein>
<dbReference type="InterPro" id="IPR049899">
    <property type="entry name" value="Znf_C2HC_C3H"/>
</dbReference>
<dbReference type="InterPro" id="IPR026319">
    <property type="entry name" value="ZC2HC1A/B-like"/>
</dbReference>
<evidence type="ECO:0000256" key="2">
    <source>
        <dbReference type="ARBA" id="ARBA00022737"/>
    </source>
</evidence>
<dbReference type="PROSITE" id="PS52027">
    <property type="entry name" value="ZF_C2HC_C3H"/>
    <property type="match status" value="2"/>
</dbReference>
<evidence type="ECO:0000256" key="3">
    <source>
        <dbReference type="ARBA" id="ARBA00022771"/>
    </source>
</evidence>
<dbReference type="AlphaFoldDB" id="A0A8S1N4J7"/>
<sequence>MKPSAQPPRSNQYRANSREGRLNFAQQAEMNLRGDYKPQVPQEPQRPIQRSNSYSRNNPNRPATQEEIRSALTLLKAKRDRDRKYTQFTEDVPDRDIYQAPSLMKAQSYQPQTISYEDIVAKEDKKPIEINEFDDDDEDLIECPDGCGRKFKRSALQKHIKICKKVFQEKRKAFDTKEQRIINQDHAKLLQKQQQEEQIQQQQQQKKKQPQTKIDDRPIQGQKKPKWKQQSEQFRAAMKLNKGVPLSQQEQVAIEEVDDRVQCEHCGRKFNEQTALKHIPSCKEKAMITQMKKKSQQMLPPSQNTIKSQFNATNNFQKQQQQPQQQQQQTQNNRNNINLNGTNNTFTNTQTGSRRPPPSSSKKY</sequence>
<keyword evidence="1" id="KW-0479">Metal-binding</keyword>
<keyword evidence="3 5" id="KW-0863">Zinc-finger</keyword>
<dbReference type="Pfam" id="PF13913">
    <property type="entry name" value="zf-C2HC_2"/>
    <property type="match status" value="2"/>
</dbReference>
<feature type="compositionally biased region" description="Low complexity" evidence="6">
    <location>
        <begin position="50"/>
        <end position="62"/>
    </location>
</feature>
<keyword evidence="2" id="KW-0677">Repeat</keyword>
<evidence type="ECO:0000256" key="6">
    <source>
        <dbReference type="SAM" id="MobiDB-lite"/>
    </source>
</evidence>
<comment type="caution">
    <text evidence="8">The sequence shown here is derived from an EMBL/GenBank/DDBJ whole genome shotgun (WGS) entry which is preliminary data.</text>
</comment>
<feature type="region of interest" description="Disordered" evidence="6">
    <location>
        <begin position="1"/>
        <end position="69"/>
    </location>
</feature>
<accession>A0A8S1N4J7</accession>
<dbReference type="Proteomes" id="UP000688137">
    <property type="component" value="Unassembled WGS sequence"/>
</dbReference>
<name>A0A8S1N4J7_PARPR</name>
<feature type="region of interest" description="Disordered" evidence="6">
    <location>
        <begin position="315"/>
        <end position="364"/>
    </location>
</feature>
<dbReference type="OMA" id="QYRANSR"/>
<evidence type="ECO:0000313" key="9">
    <source>
        <dbReference type="Proteomes" id="UP000688137"/>
    </source>
</evidence>
<evidence type="ECO:0000256" key="5">
    <source>
        <dbReference type="PROSITE-ProRule" id="PRU01371"/>
    </source>
</evidence>
<organism evidence="8 9">
    <name type="scientific">Paramecium primaurelia</name>
    <dbReference type="NCBI Taxonomy" id="5886"/>
    <lineage>
        <taxon>Eukaryota</taxon>
        <taxon>Sar</taxon>
        <taxon>Alveolata</taxon>
        <taxon>Ciliophora</taxon>
        <taxon>Intramacronucleata</taxon>
        <taxon>Oligohymenophorea</taxon>
        <taxon>Peniculida</taxon>
        <taxon>Parameciidae</taxon>
        <taxon>Paramecium</taxon>
    </lineage>
</organism>
<dbReference type="EMBL" id="CAJJDM010000080">
    <property type="protein sequence ID" value="CAD8086952.1"/>
    <property type="molecule type" value="Genomic_DNA"/>
</dbReference>
<evidence type="ECO:0000313" key="8">
    <source>
        <dbReference type="EMBL" id="CAD8086952.1"/>
    </source>
</evidence>
<feature type="domain" description="C2HC/C3H-type" evidence="7">
    <location>
        <begin position="139"/>
        <end position="169"/>
    </location>
</feature>
<dbReference type="PANTHER" id="PTHR13555">
    <property type="entry name" value="C2H2 ZINC FINGER CGI-62-RELATED"/>
    <property type="match status" value="1"/>
</dbReference>
<proteinExistence type="predicted"/>
<dbReference type="PANTHER" id="PTHR13555:SF36">
    <property type="entry name" value="ZINC FINGER C2HC DOMAIN-CONTAINING PROTEIN 1B"/>
    <property type="match status" value="1"/>
</dbReference>
<evidence type="ECO:0000256" key="1">
    <source>
        <dbReference type="ARBA" id="ARBA00022723"/>
    </source>
</evidence>